<evidence type="ECO:0008006" key="3">
    <source>
        <dbReference type="Google" id="ProtNLM"/>
    </source>
</evidence>
<comment type="caution">
    <text evidence="1">The sequence shown here is derived from an EMBL/GenBank/DDBJ whole genome shotgun (WGS) entry which is preliminary data.</text>
</comment>
<organism evidence="1 2">
    <name type="scientific">Hymenobacter saemangeumensis</name>
    <dbReference type="NCBI Taxonomy" id="1084522"/>
    <lineage>
        <taxon>Bacteria</taxon>
        <taxon>Pseudomonadati</taxon>
        <taxon>Bacteroidota</taxon>
        <taxon>Cytophagia</taxon>
        <taxon>Cytophagales</taxon>
        <taxon>Hymenobacteraceae</taxon>
        <taxon>Hymenobacter</taxon>
    </lineage>
</organism>
<name>A0ABP8I9Y5_9BACT</name>
<keyword evidence="2" id="KW-1185">Reference proteome</keyword>
<dbReference type="Proteomes" id="UP001501153">
    <property type="component" value="Unassembled WGS sequence"/>
</dbReference>
<sequence length="93" mass="11180">MIYVVLQTFLEVEVACQLGKELLLNKVKAHVKDERSYWREEGNVYEIQILYHQNLVIIWDTIIQYEPQYEDQEPFISNLNDFVKALEEYTPLK</sequence>
<evidence type="ECO:0000313" key="1">
    <source>
        <dbReference type="EMBL" id="GAA4354249.1"/>
    </source>
</evidence>
<dbReference type="RefSeq" id="WP_345235481.1">
    <property type="nucleotide sequence ID" value="NZ_BAABGZ010000016.1"/>
</dbReference>
<dbReference type="EMBL" id="BAABGZ010000016">
    <property type="protein sequence ID" value="GAA4354249.1"/>
    <property type="molecule type" value="Genomic_DNA"/>
</dbReference>
<protein>
    <recommendedName>
        <fullName evidence="3">DUF4288 domain-containing protein</fullName>
    </recommendedName>
</protein>
<reference evidence="2" key="1">
    <citation type="journal article" date="2019" name="Int. J. Syst. Evol. Microbiol.">
        <title>The Global Catalogue of Microorganisms (GCM) 10K type strain sequencing project: providing services to taxonomists for standard genome sequencing and annotation.</title>
        <authorList>
            <consortium name="The Broad Institute Genomics Platform"/>
            <consortium name="The Broad Institute Genome Sequencing Center for Infectious Disease"/>
            <person name="Wu L."/>
            <person name="Ma J."/>
        </authorList>
    </citation>
    <scope>NUCLEOTIDE SEQUENCE [LARGE SCALE GENOMIC DNA]</scope>
    <source>
        <strain evidence="2">JCM 17923</strain>
    </source>
</reference>
<accession>A0ABP8I9Y5</accession>
<proteinExistence type="predicted"/>
<gene>
    <name evidence="1" type="ORF">GCM10023185_15820</name>
</gene>
<evidence type="ECO:0000313" key="2">
    <source>
        <dbReference type="Proteomes" id="UP001501153"/>
    </source>
</evidence>